<dbReference type="InterPro" id="IPR014756">
    <property type="entry name" value="Ig_E-set"/>
</dbReference>
<feature type="compositionally biased region" description="Polar residues" evidence="1">
    <location>
        <begin position="181"/>
        <end position="200"/>
    </location>
</feature>
<sequence length="5559" mass="594600">MGNKSIQKFFADQNSVIDLSSLGNAKGAKVSLSGPDMNITTPRGSVIIVNGALYSSIKGNNLAVKFKDKTITGAKILGSVDLKDIQLERIDSSLVDSAQVEKKGNGKRRNKKEEEELKKQLDDAENAKKEADKAKEEAEKAKEAAEKALNEAFEVQNSSKQIEEMLQNFLADNVAKDNLAQQSDASQQNTQAKATQASKQNDAEKVLPQPINKNTSTGKSNSSKNEENKLDAESVKEPLKVTLALAAESNSGSKDDSITNFTKPQFVGSTAPNATVIIKINGIAVGQAVADSLGNFTFTAPETLTDGTYNLEAEAKTADGSGSAKLVITIDSVTDKPTFELSPESSVSGHKGLTPTLTPSIVGTAEENAKVDIYVDNKLVASVDVDKDGNWSYEFKDNELSEGENSIKVVAVDKAGNKNETTDSIITDTIPPEKPTIELDDSSDSGIKNDNITNSTLPTFIGVAEPGSTVSIYLGLKHLGEVIVAKDGTWSYTLTTPLKDGEYNITATATDIAGHTSATANLPFTIDTRISYFSAEIETTNDSGIVGDNVTNNTRPTFTGKTEPNAIISVINSETGEEIIFKANDKGEWTFNFTSDSVEGINNLTFTVEDVAGNKKDFSFSYVIDTIAPVPPTVSLEDYVVLPNGIILSGNDLPALVGTAEPKSTILLMRDGKLYDSIEVDSNGTWNYQFSNKFLQGAYDIEIISQDAAGNKSSTVKYSFTIQTEVVPPKAELDASDDSGAKGDWITNKHNALTLLGTADRFATVNILIDGKTIGVTTADADGNWNFDISRNLSDNVYKITVESIDPLGRTSSVDYQLTIDSFTPIPTVMLHDSADSGVKGDMITKINTPLFTGMAEANAKVSIYVDGVLSGEAIAGDDGVWNFQFTTALSDGSHDVTVKVEDIAGNTASSSAYNFQIVTQTQKPTIELVNDTGVDNTDHIINEKNPALTGTAAPYSTVKLYIDGALIAEVRTNKDGRWEYTLKADQGLVDGDHRITASVEDIAGNIAHSDPFLISVDTAISIPIVSLSPDSDSGISDDNLTNIVKPTLHLKDIDPDIISVQVWDAASDTQIGVATQQPDGSWAYTFTSDLTEGLHQVYVKVEDIAGNKANSAVFDFTIDTTVSTPVISLLSKDDTGVTGDNLTNINKPGFAISGVDADAHRVVVQVMHNGVSEEIELSHLNGSWLFIPGNTWADGSYTLTVKVEDKAGNTNYSAPLTVVIDTQIAIDGVELVNDSGVKGDNMTNDDRPHFRVTVPTDVNEVRLSIDGGNSWVQATPGVAGSWEYIWPTDLADGQYTLTVEATDKAGNTVTKTIDFAVDTTLSVPVIVLNSADDTGVQGDNMTNSTQPTFALQHIDDDAVRVTVSVEHGGVTTTFDATKGTGGWSFTPTGAWADGDYTLSVSVEDKAGNTSHSASLTVTVDTQIAINNIELVNDSGIPNDNLTNNVRPHFQVKVPTDVNVVRLSIDGGKTWFNATQSATPGAWDYIWPDDVADGGYTLTVEATDKAGNKTTQELDFTIDTTLSVPTLSLDSADDSGIAGDNITNVKTPGFTLNNIDTDVSRVIVEVMHNGIKQEVPLVQTGGQWRFAPTSDWADGDYILTVKVEDRAGNVKQSAPLTVTVDTHIAIDRIELVNDSGIPGDNLTNEARPHFQVTVPADVNGVRLSIDGGKTWFDATQSATSGVWDYTWLTNVANGPHTLMVEASDKAGNKTTQKLDFTIDTILSEPTITLDSADDSAAGDNITNVKMPGFTLGNIDADVTKVVVTVAHDGKNQQIELIKNGGVWRFTPGAAWTDGDYTLTVKVEDKAGNTNYSAPLTVTIDTQTSIDRIELLNDTGIVGDNLTNEARPQFHITVPTDVNSVQLSLDGGINWVNATLTSDGVWEYIWPTDLVENTYTLTVKATDVAGNTATETLNFIIDTTLSTPTITLDSADDSGTANDNKTNVKTPGFIIGGIDSDVTQVVVQVMRDGHSEEVELTQTNGQWRFVPGSAWTDGDYTLTVTVKDEAGNIRHSAPLTVTIDTQIAIDHIELVNDSGIPDDNLTNNVRPHFQVTVPTDVNVVRLSIDGGKTWFNATQSATPGVWDYTWLADVGEGKHTLTVEATDKAGNKTTQQLDFIIDTLLSEPTIVLDNTDDSGTKGDNLTNVNKPTFLLGNIDADARYVTVEVQHGGTKEVLTATKDATGNWSVTPTGTWADGDYTLTVRVEDEAGNEKHSASLTVTVDTQITIDAIELVNDNGIPGDNMTNDAHPQFRVTVPGDVNEVSLSIDGGVTWVKATQSATPGVWNYTWPGTVPDGDYTLNVKATDNAGNTVTETLHFTIDTTLSVPVIVLNSADDTGVQGDNMTNSTQPTFALQHIDDDAVRVTVSVEHGGVTTTFDATKGTGGWSFTPTGAWADGDYTLSVSVEDKAGNTSHSASLTVTVDTQIAINNIELVNDSGIPDDNLTNNVRPHFQVKVPTDVNEVRLSIDGGKTWFNATQSATPGVWDYTWLADVGEGKHTLTVEATDKAGNQTTQKLDFIIDTMLSEPTIVLDSTDDSGTKGDNLTNANKPTFILGNIDADARYVTVEVQYGGTKKVLTATKGATGIWSVTPTGTWADGDYMLTVRVEDDAGNVKYSAPLTVTVDTQITIDVIELVNDNGIPGDNLTNDVRPHFRVTVPGDVNEVRLSIDGGNTWVRATQGTAGIWDYTWPKDVTDGLHTLTVEATDKAGNKTTQTLDFTIDTRLSTPTITMDSRDDTGAIGDHITSVKRPGFTIGNIDSDAQSVILRITQGGNSQEVTLTQVGGQWRFTPDADWADGSYTLTVEVTDNAGNVRQSTPLIVTVDTQTSITDITLVNDHGVPDDNLTNSTRPQFEITVPADVNSVQLSIDGGANWVSAAQGIEGVWGYTWPTDMGDGKHTLTVMVTDRAGNTATQTLEFFIDTRLSTPTIALDSTDDTGTPGDDMTNRTRPTFILQNIDSDVINVTVSVTHNGTTTSFTATQGAGGWSFTPPAPWGDGDYTLTVTVEDRAGNTRPSTPLTVTVDTQIAIDHIELVNDSGVPGDNVTKHVRPQFQISVPDDVEKVLLSIDGGTTWVTAIKSSTAGIWDYTWPTDMPEGQHTLTVEVTDGAGNKMTETLNFTIDITLMTPTIELAPDQDTGQNKNDNLTSVTQPVFVLGSIDKDVRHVELSIEHNGTFKTVVLTESADGWRYRPDSALADGSYTFTVTVTDVAGNQQTSAPLKVTIDGTLTTPVIELAAGEDSGTVGDRLTNHDRPVFDIRQVDSDVTRVMVKVTYNGKTHEEAAVFTNGQWRFTPSASWADGSYQLAVVVEDLAGNVKESAPFEVRIDTTTTINNIVLLNDTGVQNDQLTNVAKPSFRIDVPGDVVQVRVTLDGGANWNVIRKNADGQWIFDSPNTLVDGTYTLRVEATDEAGNIANKDLVFNIDTNIQVPTIALDAGQDTGANTADNITNISRPTFTIGNVDPDVIKVVVTIDGHDYNATKVGAGWQFTPGNAIPDGSYNITVTVEDKAGNTATSKPLPVVIDTTAEIESVTLVTDSGDSDVDNITKVDKPQFSIVTADDITHVRVKIDNAANWIELTKGGDGRWIFNVGSALPDGQHTLLVDVTDIAGNVAQETLQFTIDTTLREPTIVLDPTHDTGDDTNDNLTRINKPVFIIGNVDNDVSHIVVHIDGRDYTIENTGGNLTFTPDQPLSDGQHTISVTVTDIAGNTKTSAELKIEIDTQVQIDSVTLTTDSGVNDHDNVTNATRPSFEIATPDDVTSVLVSFDGVNWTPISKNAAGQWEFTAGSALPDGHYTLHVQATDRAGNTANSTLGFTVDTQIDGLSVVMLDDAGKDSTDGITNITSPRFEISAREPLQSVTVILNGKSSTLTQGAGNKWLFTPDTPLVDGTYKIEIVAEDIAGNKISKEVSFTIDTIVSDPSIDLLDADDTGESAVDNITSVTKPRFVIGNVSADIDTVVIRINGVSYPVTANGNNLWEFQVPVALNDGVYEAVVVFRDIAGNTSETKLPFTIDTTTSVSVRMEPASDTGNSNSDNLTNKQNPKFEGTAEPNAKLVITIVDDKSGREVLKQTITVGADGNWSVTPNILPDGMYTINVVATDVAGNTAQTQERFTIDTVTIDPTIRLSDPSIDDQHEATSLRPEFKGFAEAFSTIMIQWDGKVVGSANANANGEWSWTPPSVLAPGSYVVSIVAKDKAGNESSQVDFPVVIPVIDVTPPTIKLSEESDSGALGDFTTNNKTPTLIGSTLPNTIVSIYVDGVKVGEATADTAGRYTFQLSEMKDGHYVVQVGIVNPRDNSELRSTAVDVTIDTEVAELVWNISGMHEGGYINTVTPEIGGTSEPNSKITIFVNGVEKAIAYTTGAGHWGVVLPALGNDGNYVLTFKVEDVAGNIREFGPQNVILDTVISPLTVVLREADDSGKVGDWITNKSHVTIDGTAEAGSTLTIRSPQGVVIATLVVGNDGRWSAELDLREGSNAFVVVSEDKAGNSQQKDILIEHDTQIEISDISLSRDTNSGDKYDLITNNKSPVLVAMTDPGATVQVYINGVLQGTVEASSSGNISYTMPANSADGEYQVQFVATDTAGNRVESAITTVTIDSQIAVFDIDEDSLPALSNNRALSVSGVGEAGSQVSIFVDGKLVNVVMVEADGTWRAPILLQDDGTFNIHFSITDVAGNTEVSKDYSVDVDSSTDFPTLNLEDASNSGSLDDLITNHNKPVLVGTAEAGATIHIYVDEKIVANVLVLEDGTWSYQFDNALKDGEYSIRVVAEDPAGNTAESPRLLVTIDTSTFIDNPAMVAGSDNGIFSNDSITSQTRPTFSISGEMNQSVQIFIDGVLVDTITVTDRNQVYRPESPLGDGSHSIYYVITDKAGNTATSKTLKFTIDTFNTTPVAIDSIGGQTLAEMTGSDGKIYITDTTRNLLFSGSAEPNSKIEIIINGLNVGEVWVNEKGHWQMPVNPLYFTEGQLDITVKSTDRAGNVNQEKYSIWVDTHIQVFTSELDDNKSSSKTDWWSNSSTITMRGMGEIGATVSLIVAGVTLATAVVAANGQWELSTDQLPEGKYDITLSIEDNAGNRKEEVHEIFIDRTPPNAPVVTYSDIVNDLIIMQGTAEAKSQLIITDSNGNTYTLTVPDNGKWSMAIPYPSEGKFTITSVDAIGNRSDDVPLDIMKEVPVISLSPDSDSGTVGDNITRDKQPTFIIGNLESDVVVVQVDINGTVYNAEKNADGVWFFTPGTPLADGSYTISVIASDAAGNQKNSLPITVTIDSTLTVPEIALAAGEDNGVSDSDNVTNHTQPKFTLQHIDADVTGVTVNVTHNGVTDTYQATQGADGWTFTPPAAWNDGTYTLSVTVVDRAGNSQQSASLAVTVDSTVTVTADSQHDDASDDATATAVTPPESETVNAESATHLRTVPSAAEESVVKETAYSITLLNADSGDEIDRSISQTPSFEISVPENIVNVSIMFEGEEFTLPITNQKAIFEVPLSLEDGEYTMDVKFIDKDNDFLIKEKTFSVDHSSADIVNAMNARGKTEDDINDSPSTSSVGHNNNGAIDVFAVNEVTLPVDNQEEHA</sequence>
<feature type="domain" description="Bacterial Ig-like" evidence="3">
    <location>
        <begin position="2630"/>
        <end position="2719"/>
    </location>
</feature>
<feature type="region of interest" description="Disordered" evidence="1">
    <location>
        <begin position="422"/>
        <end position="447"/>
    </location>
</feature>
<dbReference type="Gene3D" id="2.60.40.10">
    <property type="entry name" value="Immunoglobulins"/>
    <property type="match status" value="52"/>
</dbReference>
<evidence type="ECO:0000313" key="5">
    <source>
        <dbReference type="EMBL" id="HAB6108890.1"/>
    </source>
</evidence>
<feature type="domain" description="Bacterial Ig-like" evidence="3">
    <location>
        <begin position="2826"/>
        <end position="2918"/>
    </location>
</feature>
<feature type="domain" description="Bacterial Ig-like" evidence="3">
    <location>
        <begin position="3422"/>
        <end position="3519"/>
    </location>
</feature>
<feature type="domain" description="Bacterial Ig-like" evidence="3">
    <location>
        <begin position="4990"/>
        <end position="5076"/>
    </location>
</feature>
<dbReference type="PANTHER" id="PTHR14795">
    <property type="entry name" value="HELICASE RELATED"/>
    <property type="match status" value="1"/>
</dbReference>
<feature type="domain" description="Bacterial Ig-like" evidence="3">
    <location>
        <begin position="533"/>
        <end position="626"/>
    </location>
</feature>
<dbReference type="InterPro" id="IPR044016">
    <property type="entry name" value="Big_13"/>
</dbReference>
<dbReference type="InterPro" id="IPR022038">
    <property type="entry name" value="Ig-like_bact"/>
</dbReference>
<feature type="domain" description="Bacterial Ig-like" evidence="3">
    <location>
        <begin position="340"/>
        <end position="428"/>
    </location>
</feature>
<feature type="domain" description="Bacterial Ig-like" evidence="3">
    <location>
        <begin position="923"/>
        <end position="1019"/>
    </location>
</feature>
<feature type="domain" description="Bacterial Ig-like" evidence="3">
    <location>
        <begin position="1919"/>
        <end position="2020"/>
    </location>
</feature>
<feature type="domain" description="Bacterial Ig-like" evidence="3">
    <location>
        <begin position="3120"/>
        <end position="3220"/>
    </location>
</feature>
<feature type="domain" description="Bacterial Ig-like" evidence="3">
    <location>
        <begin position="1231"/>
        <end position="1320"/>
    </location>
</feature>
<feature type="region of interest" description="Disordered" evidence="1">
    <location>
        <begin position="5367"/>
        <end position="5395"/>
    </location>
</feature>
<feature type="domain" description="Bacterial Ig-like" evidence="3">
    <location>
        <begin position="4897"/>
        <end position="4982"/>
    </location>
</feature>
<feature type="region of interest" description="Disordered" evidence="1">
    <location>
        <begin position="4016"/>
        <end position="4041"/>
    </location>
</feature>
<proteinExistence type="predicted"/>
<feature type="domain" description="Bacterial Ig-like" evidence="3">
    <location>
        <begin position="3526"/>
        <end position="3617"/>
    </location>
</feature>
<feature type="domain" description="Bacterial Ig-like" evidence="3">
    <location>
        <begin position="1021"/>
        <end position="1121"/>
    </location>
</feature>
<feature type="domain" description="Bacterial Ig-like" evidence="3">
    <location>
        <begin position="3222"/>
        <end position="3323"/>
    </location>
</feature>
<feature type="compositionally biased region" description="Basic and acidic residues" evidence="1">
    <location>
        <begin position="224"/>
        <end position="235"/>
    </location>
</feature>
<feature type="domain" description="Bacterial Ig-like" evidence="3">
    <location>
        <begin position="1122"/>
        <end position="1223"/>
    </location>
</feature>
<feature type="domain" description="Bacterial Ig-like" evidence="3">
    <location>
        <begin position="2427"/>
        <end position="2519"/>
    </location>
</feature>
<evidence type="ECO:0000313" key="6">
    <source>
        <dbReference type="EMBL" id="HAE1710086.1"/>
    </source>
</evidence>
<feature type="domain" description="Bacterial Ig-like" evidence="3">
    <location>
        <begin position="4400"/>
        <end position="4489"/>
    </location>
</feature>
<feature type="compositionally biased region" description="Low complexity" evidence="1">
    <location>
        <begin position="212"/>
        <end position="223"/>
    </location>
</feature>
<evidence type="ECO:0000313" key="4">
    <source>
        <dbReference type="EMBL" id="HAB4128635.1"/>
    </source>
</evidence>
<feature type="domain" description="Bacterial Ig-like" evidence="3">
    <location>
        <begin position="2320"/>
        <end position="2421"/>
    </location>
</feature>
<feature type="compositionally biased region" description="Polar residues" evidence="1">
    <location>
        <begin position="4021"/>
        <end position="4035"/>
    </location>
</feature>
<dbReference type="PANTHER" id="PTHR14795:SF0">
    <property type="entry name" value="TRANSMEMBRANE PROTEIN 62"/>
    <property type="match status" value="1"/>
</dbReference>
<dbReference type="SUPFAM" id="SSF81296">
    <property type="entry name" value="E set domains"/>
    <property type="match status" value="10"/>
</dbReference>
<feature type="domain" description="Bacterial Ig-like" evidence="3">
    <location>
        <begin position="3027"/>
        <end position="3117"/>
    </location>
</feature>
<feature type="domain" description="Bacterial Ig-like" evidence="3">
    <location>
        <begin position="5162"/>
        <end position="5256"/>
    </location>
</feature>
<feature type="domain" description="Bacterial Ig-like" evidence="3">
    <location>
        <begin position="728"/>
        <end position="821"/>
    </location>
</feature>
<dbReference type="InterPro" id="IPR013783">
    <property type="entry name" value="Ig-like_fold"/>
</dbReference>
<dbReference type="RefSeq" id="WP_193580677.1">
    <property type="nucleotide sequence ID" value="NZ_CBDGUH010000003.1"/>
</dbReference>
<feature type="domain" description="Bacterial Ig-like" evidence="3">
    <location>
        <begin position="1428"/>
        <end position="1520"/>
    </location>
</feature>
<feature type="compositionally biased region" description="Basic and acidic residues" evidence="1">
    <location>
        <begin position="111"/>
        <end position="145"/>
    </location>
</feature>
<dbReference type="EMBL" id="DAAHGY010000097">
    <property type="protein sequence ID" value="HAB6108890.1"/>
    <property type="molecule type" value="Genomic_DNA"/>
</dbReference>
<feature type="domain" description="Bacterial Ig-like" evidence="3">
    <location>
        <begin position="4208"/>
        <end position="4304"/>
    </location>
</feature>
<feature type="domain" description="Bacterial Ig-like" evidence="3">
    <location>
        <begin position="825"/>
        <end position="918"/>
    </location>
</feature>
<evidence type="ECO:0000259" key="2">
    <source>
        <dbReference type="Pfam" id="PF12245"/>
    </source>
</evidence>
<feature type="domain" description="Bacterial Ig-like" evidence="3">
    <location>
        <begin position="1722"/>
        <end position="1821"/>
    </location>
</feature>
<feature type="domain" description="Ig-like" evidence="2">
    <location>
        <begin position="4652"/>
        <end position="4680"/>
    </location>
</feature>
<reference evidence="5" key="2">
    <citation type="submission" date="2019-10" db="EMBL/GenBank/DDBJ databases">
        <authorList>
            <consortium name="NCBI Pathogen Detection Project"/>
        </authorList>
    </citation>
    <scope>NUCLEOTIDE SEQUENCE</scope>
    <source>
        <strain evidence="5">Salmonella enterica</strain>
    </source>
</reference>
<feature type="domain" description="Bacterial Ig-like" evidence="3">
    <location>
        <begin position="3820"/>
        <end position="3909"/>
    </location>
</feature>
<feature type="domain" description="Bacterial Ig-like" evidence="3">
    <location>
        <begin position="2227"/>
        <end position="2319"/>
    </location>
</feature>
<evidence type="ECO:0000256" key="1">
    <source>
        <dbReference type="SAM" id="MobiDB-lite"/>
    </source>
</evidence>
<feature type="region of interest" description="Disordered" evidence="1">
    <location>
        <begin position="181"/>
        <end position="235"/>
    </location>
</feature>
<feature type="domain" description="Bacterial Ig-like" evidence="3">
    <location>
        <begin position="4786"/>
        <end position="4877"/>
    </location>
</feature>
<feature type="domain" description="Bacterial Ig-like" evidence="3">
    <location>
        <begin position="1521"/>
        <end position="1622"/>
    </location>
</feature>
<feature type="domain" description="Bacterial Ig-like" evidence="3">
    <location>
        <begin position="2027"/>
        <end position="2118"/>
    </location>
</feature>
<feature type="domain" description="Bacterial Ig-like" evidence="3">
    <location>
        <begin position="4133"/>
        <end position="4203"/>
    </location>
</feature>
<dbReference type="EMBL" id="DAARBE010000058">
    <property type="protein sequence ID" value="HAE1710086.1"/>
    <property type="molecule type" value="Genomic_DNA"/>
</dbReference>
<dbReference type="EMBL" id="DAAGQJ010000113">
    <property type="protein sequence ID" value="HAB4128635.1"/>
    <property type="molecule type" value="Genomic_DNA"/>
</dbReference>
<reference evidence="5" key="1">
    <citation type="journal article" date="2018" name="Genome Biol.">
        <title>SKESA: strategic k-mer extension for scrupulous assemblies.</title>
        <authorList>
            <person name="Souvorov A."/>
            <person name="Agarwala R."/>
            <person name="Lipman D.J."/>
        </authorList>
    </citation>
    <scope>NUCLEOTIDE SEQUENCE</scope>
    <source>
        <strain evidence="5">Salmonella enterica</strain>
    </source>
</reference>
<feature type="domain" description="Bacterial Ig-like" evidence="3">
    <location>
        <begin position="2721"/>
        <end position="2821"/>
    </location>
</feature>
<comment type="caution">
    <text evidence="5">The sequence shown here is derived from an EMBL/GenBank/DDBJ whole genome shotgun (WGS) entry which is preliminary data.</text>
</comment>
<feature type="domain" description="Bacterial Ig-like" evidence="3">
    <location>
        <begin position="3618"/>
        <end position="3716"/>
    </location>
</feature>
<feature type="domain" description="Bacterial Ig-like" evidence="3">
    <location>
        <begin position="433"/>
        <end position="528"/>
    </location>
</feature>
<feature type="domain" description="Bacterial Ig-like" evidence="3">
    <location>
        <begin position="3329"/>
        <end position="3420"/>
    </location>
</feature>
<feature type="domain" description="Bacterial Ig-like" evidence="3">
    <location>
        <begin position="2521"/>
        <end position="2622"/>
    </location>
</feature>
<feature type="domain" description="Bacterial Ig-like" evidence="3">
    <location>
        <begin position="3722"/>
        <end position="3813"/>
    </location>
</feature>
<evidence type="ECO:0000259" key="3">
    <source>
        <dbReference type="Pfam" id="PF19077"/>
    </source>
</evidence>
<feature type="domain" description="Bacterial Ig-like" evidence="3">
    <location>
        <begin position="241"/>
        <end position="331"/>
    </location>
</feature>
<organism evidence="5">
    <name type="scientific">Salmonella dublin</name>
    <dbReference type="NCBI Taxonomy" id="98360"/>
    <lineage>
        <taxon>Bacteria</taxon>
        <taxon>Pseudomonadati</taxon>
        <taxon>Pseudomonadota</taxon>
        <taxon>Gammaproteobacteria</taxon>
        <taxon>Enterobacterales</taxon>
        <taxon>Enterobacteriaceae</taxon>
        <taxon>Salmonella</taxon>
    </lineage>
</organism>
<feature type="domain" description="Bacterial Ig-like" evidence="3">
    <location>
        <begin position="653"/>
        <end position="724"/>
    </location>
</feature>
<feature type="domain" description="Bacterial Ig-like" evidence="3">
    <location>
        <begin position="2920"/>
        <end position="3020"/>
    </location>
</feature>
<feature type="domain" description="Bacterial Ig-like" evidence="3">
    <location>
        <begin position="2120"/>
        <end position="2221"/>
    </location>
</feature>
<feature type="domain" description="Bacterial Ig-like" evidence="3">
    <location>
        <begin position="4012"/>
        <end position="4110"/>
    </location>
</feature>
<protein>
    <submittedName>
        <fullName evidence="5">Ig-like domain repeat protein</fullName>
    </submittedName>
</protein>
<feature type="region of interest" description="Disordered" evidence="1">
    <location>
        <begin position="99"/>
        <end position="145"/>
    </location>
</feature>
<dbReference type="Pfam" id="PF19077">
    <property type="entry name" value="Big_13"/>
    <property type="match status" value="50"/>
</dbReference>
<dbReference type="Pfam" id="PF12245">
    <property type="entry name" value="Big_3_2"/>
    <property type="match status" value="1"/>
</dbReference>
<feature type="domain" description="Bacterial Ig-like" evidence="3">
    <location>
        <begin position="5258"/>
        <end position="5359"/>
    </location>
</feature>
<accession>A0A6Y5C5H1</accession>
<feature type="domain" description="Bacterial Ig-like" evidence="3">
    <location>
        <begin position="4495"/>
        <end position="4590"/>
    </location>
</feature>
<feature type="domain" description="Bacterial Ig-like" evidence="3">
    <location>
        <begin position="1628"/>
        <end position="1720"/>
    </location>
</feature>
<feature type="domain" description="Bacterial Ig-like" evidence="3">
    <location>
        <begin position="1827"/>
        <end position="1918"/>
    </location>
</feature>
<feature type="domain" description="Bacterial Ig-like" evidence="3">
    <location>
        <begin position="4685"/>
        <end position="4779"/>
    </location>
</feature>
<feature type="domain" description="Bacterial Ig-like" evidence="3">
    <location>
        <begin position="3911"/>
        <end position="4008"/>
    </location>
</feature>
<dbReference type="NCBIfam" id="NF033510">
    <property type="entry name" value="Ca_tandemer"/>
    <property type="match status" value="25"/>
</dbReference>
<feature type="domain" description="Bacterial Ig-like" evidence="3">
    <location>
        <begin position="4314"/>
        <end position="4397"/>
    </location>
</feature>
<name>A0A6Y5C5H1_SALDU</name>
<gene>
    <name evidence="6" type="ORF">G3A02_22460</name>
    <name evidence="5" type="ORF">GB329_20800</name>
    <name evidence="4" type="ORF">GBX69_19775</name>
</gene>
<feature type="domain" description="Bacterial Ig-like" evidence="3">
    <location>
        <begin position="1321"/>
        <end position="1422"/>
    </location>
</feature>